<dbReference type="Gene3D" id="1.20.920.10">
    <property type="entry name" value="Bromodomain-like"/>
    <property type="match status" value="2"/>
</dbReference>
<dbReference type="OrthoDB" id="21449at2759"/>
<dbReference type="GO" id="GO:0000785">
    <property type="term" value="C:chromatin"/>
    <property type="evidence" value="ECO:0007669"/>
    <property type="project" value="TreeGrafter"/>
</dbReference>
<evidence type="ECO:0000313" key="4">
    <source>
        <dbReference type="EMBL" id="KAJ1718172.1"/>
    </source>
</evidence>
<evidence type="ECO:0000256" key="2">
    <source>
        <dbReference type="PROSITE-ProRule" id="PRU00035"/>
    </source>
</evidence>
<dbReference type="Pfam" id="PF00439">
    <property type="entry name" value="Bromodomain"/>
    <property type="match status" value="2"/>
</dbReference>
<dbReference type="PANTHER" id="PTHR22880:SF225">
    <property type="entry name" value="BROMODOMAIN-CONTAINING PROTEIN BET-1-RELATED"/>
    <property type="match status" value="1"/>
</dbReference>
<reference evidence="4" key="1">
    <citation type="submission" date="2022-07" db="EMBL/GenBank/DDBJ databases">
        <title>Phylogenomic reconstructions and comparative analyses of Kickxellomycotina fungi.</title>
        <authorList>
            <person name="Reynolds N.K."/>
            <person name="Stajich J.E."/>
            <person name="Barry K."/>
            <person name="Grigoriev I.V."/>
            <person name="Crous P."/>
            <person name="Smith M.E."/>
        </authorList>
    </citation>
    <scope>NUCLEOTIDE SEQUENCE</scope>
    <source>
        <strain evidence="4">BCRC 34381</strain>
    </source>
</reference>
<accession>A0A9W7XTG1</accession>
<dbReference type="PANTHER" id="PTHR22880">
    <property type="entry name" value="FALZ-RELATED BROMODOMAIN-CONTAINING PROTEINS"/>
    <property type="match status" value="1"/>
</dbReference>
<feature type="domain" description="Bromo" evidence="3">
    <location>
        <begin position="119"/>
        <end position="191"/>
    </location>
</feature>
<proteinExistence type="predicted"/>
<sequence length="217" mass="24142">MAPVDPIKQGVPTYFDVVTRPMDLGTIRKNLDRNLYQSPDAFRDDVSLVLTNCFLFNPPGTYVHDQGQALQRAFESTWKHQSSADVTQSPVPVDAILPDVSLAPPAALERARAVVNKLKRDDCAWPFLRPVDPVALGIPSYFDIVKNPMDLSTIQKKLSKKAYAYVADYVADIQLIVDDCFLFNLPDTPVHGCGKSLLALAATLLEEGGWNRWLELQ</sequence>
<gene>
    <name evidence="4" type="ORF">LPJ61_006782</name>
</gene>
<dbReference type="SUPFAM" id="SSF47370">
    <property type="entry name" value="Bromodomain"/>
    <property type="match status" value="2"/>
</dbReference>
<evidence type="ECO:0000256" key="1">
    <source>
        <dbReference type="ARBA" id="ARBA00023117"/>
    </source>
</evidence>
<dbReference type="EMBL" id="JANBOI010003714">
    <property type="protein sequence ID" value="KAJ1718172.1"/>
    <property type="molecule type" value="Genomic_DNA"/>
</dbReference>
<protein>
    <recommendedName>
        <fullName evidence="3">Bromo domain-containing protein</fullName>
    </recommendedName>
</protein>
<evidence type="ECO:0000259" key="3">
    <source>
        <dbReference type="PROSITE" id="PS50014"/>
    </source>
</evidence>
<dbReference type="AlphaFoldDB" id="A0A9W7XTG1"/>
<keyword evidence="5" id="KW-1185">Reference proteome</keyword>
<dbReference type="PRINTS" id="PR00503">
    <property type="entry name" value="BROMODOMAIN"/>
</dbReference>
<dbReference type="InterPro" id="IPR001487">
    <property type="entry name" value="Bromodomain"/>
</dbReference>
<evidence type="ECO:0000313" key="5">
    <source>
        <dbReference type="Proteomes" id="UP001143981"/>
    </source>
</evidence>
<dbReference type="GO" id="GO:0006355">
    <property type="term" value="P:regulation of DNA-templated transcription"/>
    <property type="evidence" value="ECO:0007669"/>
    <property type="project" value="TreeGrafter"/>
</dbReference>
<dbReference type="GO" id="GO:0005634">
    <property type="term" value="C:nucleus"/>
    <property type="evidence" value="ECO:0007669"/>
    <property type="project" value="TreeGrafter"/>
</dbReference>
<dbReference type="InterPro" id="IPR050935">
    <property type="entry name" value="Bromo_chromatin_reader"/>
</dbReference>
<dbReference type="Proteomes" id="UP001143981">
    <property type="component" value="Unassembled WGS sequence"/>
</dbReference>
<dbReference type="GO" id="GO:0006338">
    <property type="term" value="P:chromatin remodeling"/>
    <property type="evidence" value="ECO:0007669"/>
    <property type="project" value="TreeGrafter"/>
</dbReference>
<comment type="caution">
    <text evidence="4">The sequence shown here is derived from an EMBL/GenBank/DDBJ whole genome shotgun (WGS) entry which is preliminary data.</text>
</comment>
<name>A0A9W7XTG1_9FUNG</name>
<dbReference type="InterPro" id="IPR036427">
    <property type="entry name" value="Bromodomain-like_sf"/>
</dbReference>
<dbReference type="PROSITE" id="PS50014">
    <property type="entry name" value="BROMODOMAIN_2"/>
    <property type="match status" value="2"/>
</dbReference>
<keyword evidence="1 2" id="KW-0103">Bromodomain</keyword>
<dbReference type="SMART" id="SM00297">
    <property type="entry name" value="BROMO"/>
    <property type="match status" value="2"/>
</dbReference>
<feature type="domain" description="Bromo" evidence="3">
    <location>
        <begin position="1"/>
        <end position="64"/>
    </location>
</feature>
<organism evidence="4 5">
    <name type="scientific">Coemansia biformis</name>
    <dbReference type="NCBI Taxonomy" id="1286918"/>
    <lineage>
        <taxon>Eukaryota</taxon>
        <taxon>Fungi</taxon>
        <taxon>Fungi incertae sedis</taxon>
        <taxon>Zoopagomycota</taxon>
        <taxon>Kickxellomycotina</taxon>
        <taxon>Kickxellomycetes</taxon>
        <taxon>Kickxellales</taxon>
        <taxon>Kickxellaceae</taxon>
        <taxon>Coemansia</taxon>
    </lineage>
</organism>